<reference evidence="3" key="1">
    <citation type="submission" date="2015-08" db="EMBL/GenBank/DDBJ databases">
        <authorList>
            <person name="Varghese N."/>
        </authorList>
    </citation>
    <scope>NUCLEOTIDE SEQUENCE [LARGE SCALE GENOMIC DNA]</scope>
    <source>
        <strain evidence="3">JCM 18476</strain>
    </source>
</reference>
<evidence type="ECO:0000313" key="2">
    <source>
        <dbReference type="EMBL" id="CUB05375.1"/>
    </source>
</evidence>
<proteinExistence type="predicted"/>
<dbReference type="Pfam" id="PF12728">
    <property type="entry name" value="HTH_17"/>
    <property type="match status" value="1"/>
</dbReference>
<dbReference type="Proteomes" id="UP000182769">
    <property type="component" value="Unassembled WGS sequence"/>
</dbReference>
<name>A0A0K6IQI7_9GAMM</name>
<accession>A0A0K6IQI7</accession>
<evidence type="ECO:0000259" key="1">
    <source>
        <dbReference type="Pfam" id="PF12728"/>
    </source>
</evidence>
<dbReference type="EMBL" id="CYHG01000010">
    <property type="protein sequence ID" value="CUB05375.1"/>
    <property type="molecule type" value="Genomic_DNA"/>
</dbReference>
<dbReference type="OrthoDB" id="6615103at2"/>
<sequence length="62" mass="6832">MTNSFISTEQLAEKLHIKPNTVRTKLCKDGHVFGLKPTKLPNGRLLWSVEAVEALLNGEVSA</sequence>
<keyword evidence="3" id="KW-1185">Reference proteome</keyword>
<dbReference type="InterPro" id="IPR041657">
    <property type="entry name" value="HTH_17"/>
</dbReference>
<gene>
    <name evidence="2" type="ORF">Ga0061065_11081</name>
</gene>
<dbReference type="RefSeq" id="WP_055463962.1">
    <property type="nucleotide sequence ID" value="NZ_CYHG01000010.1"/>
</dbReference>
<organism evidence="2 3">
    <name type="scientific">Marinomonas fungiae</name>
    <dbReference type="NCBI Taxonomy" id="1137284"/>
    <lineage>
        <taxon>Bacteria</taxon>
        <taxon>Pseudomonadati</taxon>
        <taxon>Pseudomonadota</taxon>
        <taxon>Gammaproteobacteria</taxon>
        <taxon>Oceanospirillales</taxon>
        <taxon>Oceanospirillaceae</taxon>
        <taxon>Marinomonas</taxon>
    </lineage>
</organism>
<evidence type="ECO:0000313" key="3">
    <source>
        <dbReference type="Proteomes" id="UP000182769"/>
    </source>
</evidence>
<dbReference type="AlphaFoldDB" id="A0A0K6IQI7"/>
<dbReference type="STRING" id="1137284.GCA_001418205_02922"/>
<protein>
    <submittedName>
        <fullName evidence="2">Helix-turn-helix domain</fullName>
    </submittedName>
</protein>
<feature type="domain" description="Helix-turn-helix" evidence="1">
    <location>
        <begin position="6"/>
        <end position="57"/>
    </location>
</feature>